<feature type="transmembrane region" description="Helical" evidence="1">
    <location>
        <begin position="59"/>
        <end position="80"/>
    </location>
</feature>
<keyword evidence="1" id="KW-0472">Membrane</keyword>
<comment type="caution">
    <text evidence="2">The sequence shown here is derived from an EMBL/GenBank/DDBJ whole genome shotgun (WGS) entry which is preliminary data.</text>
</comment>
<sequence length="135" mass="16216">MWRDNQVRWIEQGLVYRSPDRICTPQMLWLMKALVHTIIMVIGFQILSRRRNAGVTPNGVAFVYFTLVATISIFLLNSYMKSDWRLYWKSATVYNFSNPIRHEPITHLTEILFVIQLFSFIDYFRQLYAKTWSNW</sequence>
<name>A0A368FYG7_ANCCA</name>
<keyword evidence="3" id="KW-1185">Reference proteome</keyword>
<dbReference type="Proteomes" id="UP000252519">
    <property type="component" value="Unassembled WGS sequence"/>
</dbReference>
<protein>
    <submittedName>
        <fullName evidence="2">Uncharacterized protein</fullName>
    </submittedName>
</protein>
<keyword evidence="1" id="KW-0812">Transmembrane</keyword>
<dbReference type="EMBL" id="JOJR01000486">
    <property type="protein sequence ID" value="RCN37231.1"/>
    <property type="molecule type" value="Genomic_DNA"/>
</dbReference>
<keyword evidence="1" id="KW-1133">Transmembrane helix</keyword>
<evidence type="ECO:0000256" key="1">
    <source>
        <dbReference type="SAM" id="Phobius"/>
    </source>
</evidence>
<gene>
    <name evidence="2" type="ORF">ANCCAN_16872</name>
</gene>
<reference evidence="2 3" key="1">
    <citation type="submission" date="2014-10" db="EMBL/GenBank/DDBJ databases">
        <title>Draft genome of the hookworm Ancylostoma caninum.</title>
        <authorList>
            <person name="Mitreva M."/>
        </authorList>
    </citation>
    <scope>NUCLEOTIDE SEQUENCE [LARGE SCALE GENOMIC DNA]</scope>
    <source>
        <strain evidence="2 3">Baltimore</strain>
    </source>
</reference>
<dbReference type="AlphaFoldDB" id="A0A368FYG7"/>
<proteinExistence type="predicted"/>
<accession>A0A368FYG7</accession>
<evidence type="ECO:0000313" key="3">
    <source>
        <dbReference type="Proteomes" id="UP000252519"/>
    </source>
</evidence>
<dbReference type="OrthoDB" id="5800111at2759"/>
<organism evidence="2 3">
    <name type="scientific">Ancylostoma caninum</name>
    <name type="common">Dog hookworm</name>
    <dbReference type="NCBI Taxonomy" id="29170"/>
    <lineage>
        <taxon>Eukaryota</taxon>
        <taxon>Metazoa</taxon>
        <taxon>Ecdysozoa</taxon>
        <taxon>Nematoda</taxon>
        <taxon>Chromadorea</taxon>
        <taxon>Rhabditida</taxon>
        <taxon>Rhabditina</taxon>
        <taxon>Rhabditomorpha</taxon>
        <taxon>Strongyloidea</taxon>
        <taxon>Ancylostomatidae</taxon>
        <taxon>Ancylostomatinae</taxon>
        <taxon>Ancylostoma</taxon>
    </lineage>
</organism>
<feature type="transmembrane region" description="Helical" evidence="1">
    <location>
        <begin position="27"/>
        <end position="47"/>
    </location>
</feature>
<evidence type="ECO:0000313" key="2">
    <source>
        <dbReference type="EMBL" id="RCN37231.1"/>
    </source>
</evidence>